<dbReference type="Pfam" id="PF00320">
    <property type="entry name" value="GATA"/>
    <property type="match status" value="1"/>
</dbReference>
<dbReference type="SUPFAM" id="SSF57716">
    <property type="entry name" value="Glucocorticoid receptor-like (DNA-binding domain)"/>
    <property type="match status" value="1"/>
</dbReference>
<accession>A0A1V9X0Z8</accession>
<organism evidence="12 13">
    <name type="scientific">Tropilaelaps mercedesae</name>
    <dbReference type="NCBI Taxonomy" id="418985"/>
    <lineage>
        <taxon>Eukaryota</taxon>
        <taxon>Metazoa</taxon>
        <taxon>Ecdysozoa</taxon>
        <taxon>Arthropoda</taxon>
        <taxon>Chelicerata</taxon>
        <taxon>Arachnida</taxon>
        <taxon>Acari</taxon>
        <taxon>Parasitiformes</taxon>
        <taxon>Mesostigmata</taxon>
        <taxon>Gamasina</taxon>
        <taxon>Dermanyssoidea</taxon>
        <taxon>Laelapidae</taxon>
        <taxon>Tropilaelaps</taxon>
    </lineage>
</organism>
<name>A0A1V9X0Z8_9ACAR</name>
<dbReference type="PANTHER" id="PTHR10071:SF281">
    <property type="entry name" value="BOX A-BINDING FACTOR-RELATED"/>
    <property type="match status" value="1"/>
</dbReference>
<dbReference type="GO" id="GO:0000978">
    <property type="term" value="F:RNA polymerase II cis-regulatory region sequence-specific DNA binding"/>
    <property type="evidence" value="ECO:0007669"/>
    <property type="project" value="TreeGrafter"/>
</dbReference>
<dbReference type="STRING" id="418985.A0A1V9X0Z8"/>
<evidence type="ECO:0000259" key="11">
    <source>
        <dbReference type="PROSITE" id="PS50114"/>
    </source>
</evidence>
<evidence type="ECO:0000256" key="4">
    <source>
        <dbReference type="ARBA" id="ARBA00022833"/>
    </source>
</evidence>
<dbReference type="GO" id="GO:0005634">
    <property type="term" value="C:nucleus"/>
    <property type="evidence" value="ECO:0007669"/>
    <property type="project" value="UniProtKB-SubCell"/>
</dbReference>
<evidence type="ECO:0000256" key="9">
    <source>
        <dbReference type="PROSITE-ProRule" id="PRU00094"/>
    </source>
</evidence>
<keyword evidence="3 9" id="KW-0863">Zinc-finger</keyword>
<keyword evidence="8" id="KW-0539">Nucleus</keyword>
<dbReference type="GO" id="GO:0045165">
    <property type="term" value="P:cell fate commitment"/>
    <property type="evidence" value="ECO:0007669"/>
    <property type="project" value="TreeGrafter"/>
</dbReference>
<dbReference type="AlphaFoldDB" id="A0A1V9X0Z8"/>
<dbReference type="InParanoid" id="A0A1V9X0Z8"/>
<keyword evidence="2" id="KW-0479">Metal-binding</keyword>
<evidence type="ECO:0000256" key="5">
    <source>
        <dbReference type="ARBA" id="ARBA00023015"/>
    </source>
</evidence>
<feature type="domain" description="GATA-type" evidence="11">
    <location>
        <begin position="5"/>
        <end position="58"/>
    </location>
</feature>
<keyword evidence="4" id="KW-0862">Zinc</keyword>
<dbReference type="CDD" id="cd00202">
    <property type="entry name" value="ZnF_GATA"/>
    <property type="match status" value="1"/>
</dbReference>
<dbReference type="GO" id="GO:0045944">
    <property type="term" value="P:positive regulation of transcription by RNA polymerase II"/>
    <property type="evidence" value="ECO:0007669"/>
    <property type="project" value="TreeGrafter"/>
</dbReference>
<evidence type="ECO:0000313" key="13">
    <source>
        <dbReference type="Proteomes" id="UP000192247"/>
    </source>
</evidence>
<evidence type="ECO:0000256" key="10">
    <source>
        <dbReference type="SAM" id="MobiDB-lite"/>
    </source>
</evidence>
<keyword evidence="5" id="KW-0805">Transcription regulation</keyword>
<proteinExistence type="predicted"/>
<gene>
    <name evidence="12" type="ORF">BIW11_13627</name>
</gene>
<evidence type="ECO:0000256" key="8">
    <source>
        <dbReference type="ARBA" id="ARBA00023242"/>
    </source>
</evidence>
<feature type="region of interest" description="Disordered" evidence="10">
    <location>
        <begin position="130"/>
        <end position="199"/>
    </location>
</feature>
<feature type="compositionally biased region" description="Low complexity" evidence="10">
    <location>
        <begin position="135"/>
        <end position="152"/>
    </location>
</feature>
<dbReference type="PROSITE" id="PS00344">
    <property type="entry name" value="GATA_ZN_FINGER_1"/>
    <property type="match status" value="1"/>
</dbReference>
<dbReference type="GO" id="GO:0000122">
    <property type="term" value="P:negative regulation of transcription by RNA polymerase II"/>
    <property type="evidence" value="ECO:0007669"/>
    <property type="project" value="TreeGrafter"/>
</dbReference>
<protein>
    <recommendedName>
        <fullName evidence="11">GATA-type domain-containing protein</fullName>
    </recommendedName>
</protein>
<comment type="caution">
    <text evidence="12">The sequence shown here is derived from an EMBL/GenBank/DDBJ whole genome shotgun (WGS) entry which is preliminary data.</text>
</comment>
<comment type="subcellular location">
    <subcellularLocation>
        <location evidence="1">Nucleus</location>
    </subcellularLocation>
</comment>
<dbReference type="GO" id="GO:0008270">
    <property type="term" value="F:zinc ion binding"/>
    <property type="evidence" value="ECO:0007669"/>
    <property type="project" value="UniProtKB-KW"/>
</dbReference>
<dbReference type="FunFam" id="3.30.50.10:FF:000032">
    <property type="entry name" value="Transcription factor GATA-3"/>
    <property type="match status" value="1"/>
</dbReference>
<evidence type="ECO:0000256" key="2">
    <source>
        <dbReference type="ARBA" id="ARBA00022723"/>
    </source>
</evidence>
<evidence type="ECO:0000313" key="12">
    <source>
        <dbReference type="EMBL" id="OQR67260.1"/>
    </source>
</evidence>
<dbReference type="Gene3D" id="3.30.50.10">
    <property type="entry name" value="Erythroid Transcription Factor GATA-1, subunit A"/>
    <property type="match status" value="1"/>
</dbReference>
<dbReference type="SMART" id="SM00401">
    <property type="entry name" value="ZnF_GATA"/>
    <property type="match status" value="1"/>
</dbReference>
<feature type="region of interest" description="Disordered" evidence="10">
    <location>
        <begin position="228"/>
        <end position="279"/>
    </location>
</feature>
<dbReference type="InterPro" id="IPR039355">
    <property type="entry name" value="Transcription_factor_GATA"/>
</dbReference>
<dbReference type="InterPro" id="IPR000679">
    <property type="entry name" value="Znf_GATA"/>
</dbReference>
<keyword evidence="6" id="KW-0238">DNA-binding</keyword>
<feature type="non-terminal residue" evidence="12">
    <location>
        <position position="1"/>
    </location>
</feature>
<dbReference type="InterPro" id="IPR013088">
    <property type="entry name" value="Znf_NHR/GATA"/>
</dbReference>
<evidence type="ECO:0000256" key="3">
    <source>
        <dbReference type="ARBA" id="ARBA00022771"/>
    </source>
</evidence>
<feature type="compositionally biased region" description="Low complexity" evidence="10">
    <location>
        <begin position="233"/>
        <end position="246"/>
    </location>
</feature>
<dbReference type="PROSITE" id="PS50114">
    <property type="entry name" value="GATA_ZN_FINGER_2"/>
    <property type="match status" value="1"/>
</dbReference>
<dbReference type="EMBL" id="MNPL01029416">
    <property type="protein sequence ID" value="OQR67260.1"/>
    <property type="molecule type" value="Genomic_DNA"/>
</dbReference>
<sequence>PSLNKRPGLVCSNCDTNNTTLWRRNNQGEPVCNACGLYYKLHGVNRPAAMKKDGIQTRKRKPKSVDGATPKKNTKKTSPSVATAAGYGSLMSTMSSMRHSGPAGHQFFATDIGVGYPGLQSQHGLSADLRLSRTSPGAHSSSSASGSYPSSGLLRQDSNLDGSPISAAGAGGIGGSGPLSAEDAHGLQQRVSASLSSSGMGPLLTSHLHGLSITPAFSAAAGGHSLDQQQALGYSPGPSASTAGGPPSTPGNAGGAGGQFTTAGGSTLPRHQQSPPLAHDVVLMKREGV</sequence>
<feature type="region of interest" description="Disordered" evidence="10">
    <location>
        <begin position="49"/>
        <end position="83"/>
    </location>
</feature>
<evidence type="ECO:0000256" key="1">
    <source>
        <dbReference type="ARBA" id="ARBA00004123"/>
    </source>
</evidence>
<dbReference type="Proteomes" id="UP000192247">
    <property type="component" value="Unassembled WGS sequence"/>
</dbReference>
<dbReference type="PANTHER" id="PTHR10071">
    <property type="entry name" value="TRANSCRIPTION FACTOR GATA FAMILY MEMBER"/>
    <property type="match status" value="1"/>
</dbReference>
<reference evidence="12 13" key="1">
    <citation type="journal article" date="2017" name="Gigascience">
        <title>Draft genome of the honey bee ectoparasitic mite, Tropilaelaps mercedesae, is shaped by the parasitic life history.</title>
        <authorList>
            <person name="Dong X."/>
            <person name="Armstrong S.D."/>
            <person name="Xia D."/>
            <person name="Makepeace B.L."/>
            <person name="Darby A.C."/>
            <person name="Kadowaki T."/>
        </authorList>
    </citation>
    <scope>NUCLEOTIDE SEQUENCE [LARGE SCALE GENOMIC DNA]</scope>
    <source>
        <strain evidence="12">Wuxi-XJTLU</strain>
    </source>
</reference>
<keyword evidence="7" id="KW-0804">Transcription</keyword>
<evidence type="ECO:0000256" key="7">
    <source>
        <dbReference type="ARBA" id="ARBA00023163"/>
    </source>
</evidence>
<dbReference type="OrthoDB" id="6433316at2759"/>
<evidence type="ECO:0000256" key="6">
    <source>
        <dbReference type="ARBA" id="ARBA00023125"/>
    </source>
</evidence>
<dbReference type="GO" id="GO:0000981">
    <property type="term" value="F:DNA-binding transcription factor activity, RNA polymerase II-specific"/>
    <property type="evidence" value="ECO:0007669"/>
    <property type="project" value="TreeGrafter"/>
</dbReference>
<dbReference type="PRINTS" id="PR00619">
    <property type="entry name" value="GATAZNFINGER"/>
</dbReference>
<feature type="compositionally biased region" description="Polar residues" evidence="10">
    <location>
        <begin position="189"/>
        <end position="199"/>
    </location>
</feature>
<keyword evidence="13" id="KW-1185">Reference proteome</keyword>